<feature type="domain" description="IPO4/5-like TPR repeats" evidence="10">
    <location>
        <begin position="112"/>
        <end position="263"/>
    </location>
</feature>
<evidence type="ECO:0000259" key="9">
    <source>
        <dbReference type="Pfam" id="PF25574"/>
    </source>
</evidence>
<dbReference type="PANTHER" id="PTHR10527">
    <property type="entry name" value="IMPORTIN BETA"/>
    <property type="match status" value="1"/>
</dbReference>
<reference evidence="11" key="1">
    <citation type="journal article" date="2018" name="Genome Biol. Evol.">
        <title>Genomics and development of Lentinus tigrinus, a white-rot wood-decaying mushroom with dimorphic fruiting bodies.</title>
        <authorList>
            <person name="Wu B."/>
            <person name="Xu Z."/>
            <person name="Knudson A."/>
            <person name="Carlson A."/>
            <person name="Chen N."/>
            <person name="Kovaka S."/>
            <person name="LaButti K."/>
            <person name="Lipzen A."/>
            <person name="Pennachio C."/>
            <person name="Riley R."/>
            <person name="Schakwitz W."/>
            <person name="Umezawa K."/>
            <person name="Ohm R.A."/>
            <person name="Grigoriev I.V."/>
            <person name="Nagy L.G."/>
            <person name="Gibbons J."/>
            <person name="Hibbett D."/>
        </authorList>
    </citation>
    <scope>NUCLEOTIDE SEQUENCE [LARGE SCALE GENOMIC DNA]</scope>
    <source>
        <strain evidence="11">ALCF2SS1-6</strain>
    </source>
</reference>
<keyword evidence="6" id="KW-0653">Protein transport</keyword>
<proteinExistence type="predicted"/>
<evidence type="ECO:0000256" key="2">
    <source>
        <dbReference type="ARBA" id="ARBA00004496"/>
    </source>
</evidence>
<evidence type="ECO:0000256" key="8">
    <source>
        <dbReference type="SAM" id="MobiDB-lite"/>
    </source>
</evidence>
<protein>
    <submittedName>
        <fullName evidence="11">ARM repeat-containing protein</fullName>
    </submittedName>
</protein>
<dbReference type="InterPro" id="IPR040122">
    <property type="entry name" value="Importin_beta"/>
</dbReference>
<dbReference type="Proteomes" id="UP000313359">
    <property type="component" value="Unassembled WGS sequence"/>
</dbReference>
<evidence type="ECO:0000313" key="12">
    <source>
        <dbReference type="Proteomes" id="UP000313359"/>
    </source>
</evidence>
<feature type="region of interest" description="Disordered" evidence="8">
    <location>
        <begin position="282"/>
        <end position="311"/>
    </location>
</feature>
<evidence type="ECO:0000256" key="3">
    <source>
        <dbReference type="ARBA" id="ARBA00022448"/>
    </source>
</evidence>
<feature type="compositionally biased region" description="Basic and acidic residues" evidence="8">
    <location>
        <begin position="302"/>
        <end position="311"/>
    </location>
</feature>
<dbReference type="AlphaFoldDB" id="A0A5C2S332"/>
<keyword evidence="3" id="KW-0813">Transport</keyword>
<feature type="domain" description="Importin subunit beta-1/Transportin-1-like TPR repeats" evidence="9">
    <location>
        <begin position="518"/>
        <end position="676"/>
    </location>
</feature>
<dbReference type="Pfam" id="PF25574">
    <property type="entry name" value="TPR_IMB1"/>
    <property type="match status" value="1"/>
</dbReference>
<dbReference type="Pfam" id="PF25780">
    <property type="entry name" value="TPR_IPO5"/>
    <property type="match status" value="1"/>
</dbReference>
<evidence type="ECO:0000259" key="10">
    <source>
        <dbReference type="Pfam" id="PF25780"/>
    </source>
</evidence>
<comment type="subcellular location">
    <subcellularLocation>
        <location evidence="2">Cytoplasm</location>
    </subcellularLocation>
    <subcellularLocation>
        <location evidence="1">Nucleus</location>
    </subcellularLocation>
</comment>
<keyword evidence="12" id="KW-1185">Reference proteome</keyword>
<dbReference type="GO" id="GO:0006606">
    <property type="term" value="P:protein import into nucleus"/>
    <property type="evidence" value="ECO:0007669"/>
    <property type="project" value="InterPro"/>
</dbReference>
<dbReference type="STRING" id="1328759.A0A5C2S332"/>
<dbReference type="Gene3D" id="1.25.10.10">
    <property type="entry name" value="Leucine-rich Repeat Variant"/>
    <property type="match status" value="1"/>
</dbReference>
<dbReference type="InterPro" id="IPR057672">
    <property type="entry name" value="TPR_IPO4/5"/>
</dbReference>
<dbReference type="GO" id="GO:0005737">
    <property type="term" value="C:cytoplasm"/>
    <property type="evidence" value="ECO:0007669"/>
    <property type="project" value="UniProtKB-SubCell"/>
</dbReference>
<keyword evidence="7" id="KW-0539">Nucleus</keyword>
<sequence>MADVVVPAEVTAEITQILSNLVLGDNAIRQSAEQAVDERLAHTPDLYLLAIAQFATSADTELMRSFSLVLLRRLLFRPANAQRVPLYDHLGSQAIETLQRILLHSLHHEPASVVRRKTVDTVTDLSNNAMKRGHPWPALQPQVFAMSESTDVLTREAAFRVFAGCPNLIIDLQTDAVVAILQKGLQDPQSTEVRLASLRASVAFLTALDLNGQAQALALMYPMLNTLPTLPRPQQPAFLSVLTDLAGSNPHLFLPHIPALLKFLPSLLLPVVDAGPTPTVARPNPGGGSTFAFPPVAQSTNGEDKDPTGEDDEVRKAALEFMTTLSESKPGMLRSEPAWVEIVVRGCLEGMGEIREDDTEAWLEADPAEDPTDDSYPHTYEHSLDRVACALGGQAVLPPAFTFIPAMLASHDWRLRHAGLMAIASIAEGTSKVMQGELGKVIDLVIPAFSDPHPRVRYAACQCIGQLCTDLEEVVQEKFHGPIFAALIPALEAPEARVHAHAAAALINFCEGVERDTLIPYLDSIVERLLKLLNPAATDASKQPKRYVQEQVITTLAMVADASEATFAKHYASIMPLLLNVMQNANGPEYRKLRVKAMECAGLIAIAVGRDVFRPDSRTFVELLMRIQNSPADPNDTMLSHFLIATWAKVCQALGEEFEPYLPVVMPPLLRVASSKADISIYDDEEEHEDRDGWESISLDGRQVGVKTSALEDKCQAFETLLIHASTLNARFGPYVSQVLELALPGLRFYIHDGVQEACAMLIPVLFSCGKHSGTLTQQMVTATFSQIINCIGTESDASFLASLFKCFLDSMLVIGGPQALAPELHAGLLEATKRQLQSLADKRKARAARPAEDKEELMLVEEMEDFALEDMAKVLRTLDANHPLLIAVSSVRELGLHLSELDSEDEGAAS</sequence>
<evidence type="ECO:0000313" key="11">
    <source>
        <dbReference type="EMBL" id="RPD57995.1"/>
    </source>
</evidence>
<evidence type="ECO:0000256" key="7">
    <source>
        <dbReference type="ARBA" id="ARBA00023242"/>
    </source>
</evidence>
<keyword evidence="4" id="KW-0963">Cytoplasm</keyword>
<dbReference type="GO" id="GO:0005634">
    <property type="term" value="C:nucleus"/>
    <property type="evidence" value="ECO:0007669"/>
    <property type="project" value="UniProtKB-SubCell"/>
</dbReference>
<dbReference type="EMBL" id="ML122277">
    <property type="protein sequence ID" value="RPD57995.1"/>
    <property type="molecule type" value="Genomic_DNA"/>
</dbReference>
<dbReference type="Pfam" id="PF13513">
    <property type="entry name" value="HEAT_EZ"/>
    <property type="match status" value="1"/>
</dbReference>
<evidence type="ECO:0000256" key="6">
    <source>
        <dbReference type="ARBA" id="ARBA00022927"/>
    </source>
</evidence>
<dbReference type="InterPro" id="IPR011989">
    <property type="entry name" value="ARM-like"/>
</dbReference>
<organism evidence="11 12">
    <name type="scientific">Lentinus tigrinus ALCF2SS1-6</name>
    <dbReference type="NCBI Taxonomy" id="1328759"/>
    <lineage>
        <taxon>Eukaryota</taxon>
        <taxon>Fungi</taxon>
        <taxon>Dikarya</taxon>
        <taxon>Basidiomycota</taxon>
        <taxon>Agaricomycotina</taxon>
        <taxon>Agaricomycetes</taxon>
        <taxon>Polyporales</taxon>
        <taxon>Polyporaceae</taxon>
        <taxon>Lentinus</taxon>
    </lineage>
</organism>
<name>A0A5C2S332_9APHY</name>
<accession>A0A5C2S332</accession>
<keyword evidence="5" id="KW-0677">Repeat</keyword>
<evidence type="ECO:0000256" key="5">
    <source>
        <dbReference type="ARBA" id="ARBA00022737"/>
    </source>
</evidence>
<dbReference type="SUPFAM" id="SSF48371">
    <property type="entry name" value="ARM repeat"/>
    <property type="match status" value="1"/>
</dbReference>
<dbReference type="InterPro" id="IPR041653">
    <property type="entry name" value="Importin_rep_4"/>
</dbReference>
<dbReference type="Pfam" id="PF18808">
    <property type="entry name" value="Importin_rep_4"/>
    <property type="match status" value="1"/>
</dbReference>
<evidence type="ECO:0000256" key="1">
    <source>
        <dbReference type="ARBA" id="ARBA00004123"/>
    </source>
</evidence>
<dbReference type="OrthoDB" id="543373at2759"/>
<dbReference type="InterPro" id="IPR016024">
    <property type="entry name" value="ARM-type_fold"/>
</dbReference>
<gene>
    <name evidence="11" type="ORF">L227DRAFT_577359</name>
</gene>
<evidence type="ECO:0000256" key="4">
    <source>
        <dbReference type="ARBA" id="ARBA00022490"/>
    </source>
</evidence>
<dbReference type="InterPro" id="IPR058584">
    <property type="entry name" value="IMB1_TNPO1-like_TPR"/>
</dbReference>